<sequence>MEGHTSYHLLEGRNPMDNNEYGRIRRRATRVGAALAAAIAGGSLVVACAVDAVTHAAPIGDAPRPTVILEHGAFADGSSWNAVVEKLRSNRYPVVAAANPLRGPTDDAIALRGLINHIDGPVILVGHSYGGSVISAAGAGNDKVKALVYVAAFLPAPGETALELTNKFPGTTLPGTLNPVPFSNADGSTGTDLYIQQDKFRAQFAADVPEDQTALMAATQRPIAQSALEEKATVAAWSEKPSWDIVTTQDLNIPVAAQRFMADRAKAHVTEVDASHSVAVSHPDLVADVIEQAATATL</sequence>
<reference evidence="2 3" key="1">
    <citation type="submission" date="2019-07" db="EMBL/GenBank/DDBJ databases">
        <title>Whole genome shotgun sequence of Nocardia ninae NBRC 108245.</title>
        <authorList>
            <person name="Hosoyama A."/>
            <person name="Uohara A."/>
            <person name="Ohji S."/>
            <person name="Ichikawa N."/>
        </authorList>
    </citation>
    <scope>NUCLEOTIDE SEQUENCE [LARGE SCALE GENOMIC DNA]</scope>
    <source>
        <strain evidence="2 3">NBRC 108245</strain>
    </source>
</reference>
<dbReference type="EMBL" id="BJXA01000100">
    <property type="protein sequence ID" value="GEM43492.1"/>
    <property type="molecule type" value="Genomic_DNA"/>
</dbReference>
<keyword evidence="2" id="KW-0378">Hydrolase</keyword>
<dbReference type="PANTHER" id="PTHR37017:SF11">
    <property type="entry name" value="ESTERASE_LIPASE_THIOESTERASE DOMAIN-CONTAINING PROTEIN"/>
    <property type="match status" value="1"/>
</dbReference>
<gene>
    <name evidence="2" type="ORF">NN4_80110</name>
</gene>
<organism evidence="2 3">
    <name type="scientific">Nocardia ninae NBRC 108245</name>
    <dbReference type="NCBI Taxonomy" id="1210091"/>
    <lineage>
        <taxon>Bacteria</taxon>
        <taxon>Bacillati</taxon>
        <taxon>Actinomycetota</taxon>
        <taxon>Actinomycetes</taxon>
        <taxon>Mycobacteriales</taxon>
        <taxon>Nocardiaceae</taxon>
        <taxon>Nocardia</taxon>
    </lineage>
</organism>
<dbReference type="InterPro" id="IPR029058">
    <property type="entry name" value="AB_hydrolase_fold"/>
</dbReference>
<keyword evidence="3" id="KW-1185">Reference proteome</keyword>
<dbReference type="InterPro" id="IPR052897">
    <property type="entry name" value="Sec-Metab_Biosynth_Hydrolase"/>
</dbReference>
<comment type="caution">
    <text evidence="2">The sequence shown here is derived from an EMBL/GenBank/DDBJ whole genome shotgun (WGS) entry which is preliminary data.</text>
</comment>
<protein>
    <submittedName>
        <fullName evidence="2">Alpha/beta hydrolase</fullName>
    </submittedName>
</protein>
<evidence type="ECO:0000313" key="3">
    <source>
        <dbReference type="Proteomes" id="UP000321424"/>
    </source>
</evidence>
<dbReference type="PANTHER" id="PTHR37017">
    <property type="entry name" value="AB HYDROLASE-1 DOMAIN-CONTAINING PROTEIN-RELATED"/>
    <property type="match status" value="1"/>
</dbReference>
<dbReference type="AlphaFoldDB" id="A0A511MSB4"/>
<name>A0A511MSB4_9NOCA</name>
<proteinExistence type="predicted"/>
<dbReference type="Pfam" id="PF12697">
    <property type="entry name" value="Abhydrolase_6"/>
    <property type="match status" value="1"/>
</dbReference>
<feature type="domain" description="AB hydrolase-1" evidence="1">
    <location>
        <begin position="67"/>
        <end position="289"/>
    </location>
</feature>
<dbReference type="InterPro" id="IPR000073">
    <property type="entry name" value="AB_hydrolase_1"/>
</dbReference>
<evidence type="ECO:0000259" key="1">
    <source>
        <dbReference type="Pfam" id="PF12697"/>
    </source>
</evidence>
<evidence type="ECO:0000313" key="2">
    <source>
        <dbReference type="EMBL" id="GEM43492.1"/>
    </source>
</evidence>
<dbReference type="Proteomes" id="UP000321424">
    <property type="component" value="Unassembled WGS sequence"/>
</dbReference>
<dbReference type="Gene3D" id="3.40.50.1820">
    <property type="entry name" value="alpha/beta hydrolase"/>
    <property type="match status" value="1"/>
</dbReference>
<dbReference type="SUPFAM" id="SSF53474">
    <property type="entry name" value="alpha/beta-Hydrolases"/>
    <property type="match status" value="1"/>
</dbReference>
<dbReference type="GO" id="GO:0016787">
    <property type="term" value="F:hydrolase activity"/>
    <property type="evidence" value="ECO:0007669"/>
    <property type="project" value="UniProtKB-KW"/>
</dbReference>
<accession>A0A511MSB4</accession>